<protein>
    <submittedName>
        <fullName evidence="5">Transcriptional regulator, LacI family</fullName>
    </submittedName>
</protein>
<dbReference type="STRING" id="1122622.GCA_000421185_02642"/>
<dbReference type="Pfam" id="PF13377">
    <property type="entry name" value="Peripla_BP_3"/>
    <property type="match status" value="1"/>
</dbReference>
<dbReference type="Gene3D" id="3.40.50.2300">
    <property type="match status" value="2"/>
</dbReference>
<organism evidence="5 6">
    <name type="scientific">Ornithinimicrobium cerasi</name>
    <dbReference type="NCBI Taxonomy" id="2248773"/>
    <lineage>
        <taxon>Bacteria</taxon>
        <taxon>Bacillati</taxon>
        <taxon>Actinomycetota</taxon>
        <taxon>Actinomycetes</taxon>
        <taxon>Micrococcales</taxon>
        <taxon>Ornithinimicrobiaceae</taxon>
        <taxon>Ornithinimicrobium</taxon>
    </lineage>
</organism>
<dbReference type="InterPro" id="IPR000843">
    <property type="entry name" value="HTH_LacI"/>
</dbReference>
<evidence type="ECO:0000259" key="4">
    <source>
        <dbReference type="PROSITE" id="PS50932"/>
    </source>
</evidence>
<feature type="domain" description="HTH lacI-type" evidence="4">
    <location>
        <begin position="1"/>
        <end position="53"/>
    </location>
</feature>
<dbReference type="PROSITE" id="PS50932">
    <property type="entry name" value="HTH_LACI_2"/>
    <property type="match status" value="1"/>
</dbReference>
<dbReference type="CDD" id="cd01574">
    <property type="entry name" value="PBP1_LacI"/>
    <property type="match status" value="1"/>
</dbReference>
<keyword evidence="2" id="KW-0238">DNA-binding</keyword>
<keyword evidence="1" id="KW-0805">Transcription regulation</keyword>
<dbReference type="PANTHER" id="PTHR30146:SF153">
    <property type="entry name" value="LACTOSE OPERON REPRESSOR"/>
    <property type="match status" value="1"/>
</dbReference>
<dbReference type="SUPFAM" id="SSF47413">
    <property type="entry name" value="lambda repressor-like DNA-binding domains"/>
    <property type="match status" value="1"/>
</dbReference>
<dbReference type="InterPro" id="IPR010982">
    <property type="entry name" value="Lambda_DNA-bd_dom_sf"/>
</dbReference>
<keyword evidence="3" id="KW-0804">Transcription</keyword>
<evidence type="ECO:0000313" key="6">
    <source>
        <dbReference type="Proteomes" id="UP000219688"/>
    </source>
</evidence>
<evidence type="ECO:0000256" key="3">
    <source>
        <dbReference type="ARBA" id="ARBA00023163"/>
    </source>
</evidence>
<name>A0A285VI40_9MICO</name>
<dbReference type="Pfam" id="PF00356">
    <property type="entry name" value="LacI"/>
    <property type="match status" value="1"/>
</dbReference>
<dbReference type="AlphaFoldDB" id="A0A285VI40"/>
<dbReference type="GO" id="GO:0003700">
    <property type="term" value="F:DNA-binding transcription factor activity"/>
    <property type="evidence" value="ECO:0007669"/>
    <property type="project" value="TreeGrafter"/>
</dbReference>
<dbReference type="PANTHER" id="PTHR30146">
    <property type="entry name" value="LACI-RELATED TRANSCRIPTIONAL REPRESSOR"/>
    <property type="match status" value="1"/>
</dbReference>
<dbReference type="CDD" id="cd01392">
    <property type="entry name" value="HTH_LacI"/>
    <property type="match status" value="1"/>
</dbReference>
<evidence type="ECO:0000313" key="5">
    <source>
        <dbReference type="EMBL" id="SOC53774.1"/>
    </source>
</evidence>
<keyword evidence="6" id="KW-1185">Reference proteome</keyword>
<evidence type="ECO:0000256" key="2">
    <source>
        <dbReference type="ARBA" id="ARBA00023125"/>
    </source>
</evidence>
<gene>
    <name evidence="5" type="ORF">SAMN05421879_102132</name>
</gene>
<evidence type="ECO:0000256" key="1">
    <source>
        <dbReference type="ARBA" id="ARBA00023015"/>
    </source>
</evidence>
<dbReference type="EMBL" id="OBQK01000002">
    <property type="protein sequence ID" value="SOC53774.1"/>
    <property type="molecule type" value="Genomic_DNA"/>
</dbReference>
<proteinExistence type="predicted"/>
<reference evidence="6" key="1">
    <citation type="submission" date="2017-08" db="EMBL/GenBank/DDBJ databases">
        <authorList>
            <person name="Varghese N."/>
            <person name="Submissions S."/>
        </authorList>
    </citation>
    <scope>NUCLEOTIDE SEQUENCE [LARGE SCALE GENOMIC DNA]</scope>
    <source>
        <strain evidence="6">USBA17B2</strain>
    </source>
</reference>
<accession>A0A285VI40</accession>
<sequence length="334" mass="36180">MYDVGREAGVSHQTVSRVINDSPNVAEETQRRVREAMERLDYRPSASARSLAARRTRVIGVVTFVGAFFGPMSTIQAMEAASRARGYTPYTVSLADLELDHARALLDDLLQRDVEGLVVVAPTDEQAGLVDSVLPGDLPVLALEARLPGRPLVASDNELGGALAAEHLVSLGHTRIGHVAGPADWAEARLRTVGLERVLAERGLEVVAKVDGDWSARAGHEAWPVLRDAGVTAVYAANDQMALGLLSAMCEDRLRVPEDVSVVGYDNTPESEWYYPSLTTVEQDFRGVGEVGIQQLVRLVEDRAVERELLVSPHLVIRRSTAAVPPTVVPEEIS</sequence>
<dbReference type="SMART" id="SM00354">
    <property type="entry name" value="HTH_LACI"/>
    <property type="match status" value="1"/>
</dbReference>
<dbReference type="InterPro" id="IPR028082">
    <property type="entry name" value="Peripla_BP_I"/>
</dbReference>
<dbReference type="Gene3D" id="1.10.260.40">
    <property type="entry name" value="lambda repressor-like DNA-binding domains"/>
    <property type="match status" value="1"/>
</dbReference>
<dbReference type="GO" id="GO:0000976">
    <property type="term" value="F:transcription cis-regulatory region binding"/>
    <property type="evidence" value="ECO:0007669"/>
    <property type="project" value="TreeGrafter"/>
</dbReference>
<dbReference type="Proteomes" id="UP000219688">
    <property type="component" value="Unassembled WGS sequence"/>
</dbReference>
<dbReference type="SUPFAM" id="SSF53822">
    <property type="entry name" value="Periplasmic binding protein-like I"/>
    <property type="match status" value="1"/>
</dbReference>
<dbReference type="InterPro" id="IPR046335">
    <property type="entry name" value="LacI/GalR-like_sensor"/>
</dbReference>